<dbReference type="GO" id="GO:0055085">
    <property type="term" value="P:transmembrane transport"/>
    <property type="evidence" value="ECO:0007669"/>
    <property type="project" value="InterPro"/>
</dbReference>
<dbReference type="InterPro" id="IPR000515">
    <property type="entry name" value="MetI-like"/>
</dbReference>
<evidence type="ECO:0000256" key="1">
    <source>
        <dbReference type="ARBA" id="ARBA00004651"/>
    </source>
</evidence>
<dbReference type="PROSITE" id="PS50928">
    <property type="entry name" value="ABC_TM1"/>
    <property type="match status" value="1"/>
</dbReference>
<dbReference type="InterPro" id="IPR035906">
    <property type="entry name" value="MetI-like_sf"/>
</dbReference>
<reference evidence="9 10" key="1">
    <citation type="submission" date="2020-08" db="EMBL/GenBank/DDBJ databases">
        <title>Genomic Encyclopedia of Type Strains, Phase IV (KMG-IV): sequencing the most valuable type-strain genomes for metagenomic binning, comparative biology and taxonomic classification.</title>
        <authorList>
            <person name="Goeker M."/>
        </authorList>
    </citation>
    <scope>NUCLEOTIDE SEQUENCE [LARGE SCALE GENOMIC DNA]</scope>
    <source>
        <strain evidence="9 10">DSM 11805</strain>
    </source>
</reference>
<evidence type="ECO:0000313" key="10">
    <source>
        <dbReference type="Proteomes" id="UP000572212"/>
    </source>
</evidence>
<evidence type="ECO:0000256" key="6">
    <source>
        <dbReference type="ARBA" id="ARBA00023136"/>
    </source>
</evidence>
<keyword evidence="10" id="KW-1185">Reference proteome</keyword>
<gene>
    <name evidence="9" type="ORF">GGQ92_002159</name>
</gene>
<dbReference type="SUPFAM" id="SSF161098">
    <property type="entry name" value="MetI-like"/>
    <property type="match status" value="1"/>
</dbReference>
<comment type="similarity">
    <text evidence="7">Belongs to the binding-protein-dependent transport system permease family.</text>
</comment>
<dbReference type="PANTHER" id="PTHR43005">
    <property type="entry name" value="BLR7065 PROTEIN"/>
    <property type="match status" value="1"/>
</dbReference>
<sequence>MKRKLNPGYIYIFPAVLIMVLLIGYPLIYNISLSFKDVTLANLAGNDQPFVGFQNYIELFNHELFPVALKNTFLFTIGSIAFQFIIGFALALFFSMNFKLANFLRGLMMVSWLVPLTVTAMLFQFLLSPSVGLLNHIPIYFGWIEEPIAWLSLPEYAMWGIIITNIWIGVPFNMLLLATGLNNLPKDVYEAAAIDGATWIQRFRHITLPLLKPVIMIVMMLGFIYTFKVFDLVYVMTGGGPANSTQVLSTLSYQFSFQNFDFGLGASVANILFVILLIISIIYIKMTDEDEVAS</sequence>
<dbReference type="CDD" id="cd06261">
    <property type="entry name" value="TM_PBP2"/>
    <property type="match status" value="1"/>
</dbReference>
<dbReference type="Gene3D" id="1.10.3720.10">
    <property type="entry name" value="MetI-like"/>
    <property type="match status" value="1"/>
</dbReference>
<dbReference type="RefSeq" id="WP_184248376.1">
    <property type="nucleotide sequence ID" value="NZ_BAAACU010000012.1"/>
</dbReference>
<evidence type="ECO:0000256" key="4">
    <source>
        <dbReference type="ARBA" id="ARBA00022692"/>
    </source>
</evidence>
<feature type="domain" description="ABC transmembrane type-1" evidence="8">
    <location>
        <begin position="69"/>
        <end position="283"/>
    </location>
</feature>
<comment type="caution">
    <text evidence="9">The sequence shown here is derived from an EMBL/GenBank/DDBJ whole genome shotgun (WGS) entry which is preliminary data.</text>
</comment>
<dbReference type="EMBL" id="JACHON010000011">
    <property type="protein sequence ID" value="MBB6513351.1"/>
    <property type="molecule type" value="Genomic_DNA"/>
</dbReference>
<evidence type="ECO:0000313" key="9">
    <source>
        <dbReference type="EMBL" id="MBB6513351.1"/>
    </source>
</evidence>
<feature type="transmembrane region" description="Helical" evidence="7">
    <location>
        <begin position="210"/>
        <end position="227"/>
    </location>
</feature>
<keyword evidence="6 7" id="KW-0472">Membrane</keyword>
<keyword evidence="2 7" id="KW-0813">Transport</keyword>
<organism evidence="9 10">
    <name type="scientific">Gracilibacillus halotolerans</name>
    <dbReference type="NCBI Taxonomy" id="74386"/>
    <lineage>
        <taxon>Bacteria</taxon>
        <taxon>Bacillati</taxon>
        <taxon>Bacillota</taxon>
        <taxon>Bacilli</taxon>
        <taxon>Bacillales</taxon>
        <taxon>Bacillaceae</taxon>
        <taxon>Gracilibacillus</taxon>
    </lineage>
</organism>
<dbReference type="Proteomes" id="UP000572212">
    <property type="component" value="Unassembled WGS sequence"/>
</dbReference>
<evidence type="ECO:0000256" key="2">
    <source>
        <dbReference type="ARBA" id="ARBA00022448"/>
    </source>
</evidence>
<protein>
    <submittedName>
        <fullName evidence="9">Multiple sugar transport system permease protein</fullName>
    </submittedName>
</protein>
<accession>A0A841RKU0</accession>
<feature type="transmembrane region" description="Helical" evidence="7">
    <location>
        <begin position="156"/>
        <end position="177"/>
    </location>
</feature>
<feature type="transmembrane region" description="Helical" evidence="7">
    <location>
        <begin position="9"/>
        <end position="28"/>
    </location>
</feature>
<dbReference type="Pfam" id="PF00528">
    <property type="entry name" value="BPD_transp_1"/>
    <property type="match status" value="1"/>
</dbReference>
<proteinExistence type="inferred from homology"/>
<evidence type="ECO:0000256" key="3">
    <source>
        <dbReference type="ARBA" id="ARBA00022475"/>
    </source>
</evidence>
<feature type="transmembrane region" description="Helical" evidence="7">
    <location>
        <begin position="73"/>
        <end position="94"/>
    </location>
</feature>
<keyword evidence="5 7" id="KW-1133">Transmembrane helix</keyword>
<comment type="subcellular location">
    <subcellularLocation>
        <location evidence="1 7">Cell membrane</location>
        <topology evidence="1 7">Multi-pass membrane protein</topology>
    </subcellularLocation>
</comment>
<name>A0A841RKU0_9BACI</name>
<dbReference type="AlphaFoldDB" id="A0A841RKU0"/>
<keyword evidence="3" id="KW-1003">Cell membrane</keyword>
<dbReference type="GO" id="GO:0005886">
    <property type="term" value="C:plasma membrane"/>
    <property type="evidence" value="ECO:0007669"/>
    <property type="project" value="UniProtKB-SubCell"/>
</dbReference>
<keyword evidence="4 7" id="KW-0812">Transmembrane</keyword>
<evidence type="ECO:0000256" key="7">
    <source>
        <dbReference type="RuleBase" id="RU363032"/>
    </source>
</evidence>
<evidence type="ECO:0000259" key="8">
    <source>
        <dbReference type="PROSITE" id="PS50928"/>
    </source>
</evidence>
<feature type="transmembrane region" description="Helical" evidence="7">
    <location>
        <begin position="106"/>
        <end position="127"/>
    </location>
</feature>
<feature type="transmembrane region" description="Helical" evidence="7">
    <location>
        <begin position="262"/>
        <end position="284"/>
    </location>
</feature>
<dbReference type="PANTHER" id="PTHR43005:SF1">
    <property type="entry name" value="SPERMIDINE_PUTRESCINE TRANSPORT SYSTEM PERMEASE PROTEIN"/>
    <property type="match status" value="1"/>
</dbReference>
<evidence type="ECO:0000256" key="5">
    <source>
        <dbReference type="ARBA" id="ARBA00022989"/>
    </source>
</evidence>
<keyword evidence="9" id="KW-0762">Sugar transport</keyword>